<dbReference type="Pfam" id="PF13302">
    <property type="entry name" value="Acetyltransf_3"/>
    <property type="match status" value="1"/>
</dbReference>
<dbReference type="PANTHER" id="PTHR43441">
    <property type="entry name" value="RIBOSOMAL-PROTEIN-SERINE ACETYLTRANSFERASE"/>
    <property type="match status" value="1"/>
</dbReference>
<sequence>MHRHADRVRLELGELTLRGWHPDDAPALAAAVADSIDHLRPWMPWIAFEPVPIEQRRALLQRWAADWTDGGDLVCGLFLGPEVVGGGGLHRRIGPGGLDIGYWIHAAHLHRGYATRMAAGLISLAFTLADVSFVEVHHDAVNVASEAVPRRLGFVLVGDEVRERQAPAETGVGRVWRMQRDEWDRR</sequence>
<dbReference type="InterPro" id="IPR051908">
    <property type="entry name" value="Ribosomal_N-acetyltransferase"/>
</dbReference>
<dbReference type="InterPro" id="IPR000182">
    <property type="entry name" value="GNAT_dom"/>
</dbReference>
<dbReference type="EMBL" id="JAEKNN010000011">
    <property type="protein sequence ID" value="MBJ7608341.1"/>
    <property type="molecule type" value="Genomic_DNA"/>
</dbReference>
<proteinExistence type="predicted"/>
<dbReference type="GO" id="GO:1990189">
    <property type="term" value="F:protein N-terminal-serine acetyltransferase activity"/>
    <property type="evidence" value="ECO:0007669"/>
    <property type="project" value="TreeGrafter"/>
</dbReference>
<dbReference type="PANTHER" id="PTHR43441:SF3">
    <property type="entry name" value="ACETYLTRANSFERASE"/>
    <property type="match status" value="1"/>
</dbReference>
<comment type="caution">
    <text evidence="2">The sequence shown here is derived from an EMBL/GenBank/DDBJ whole genome shotgun (WGS) entry which is preliminary data.</text>
</comment>
<evidence type="ECO:0000313" key="2">
    <source>
        <dbReference type="EMBL" id="MBJ7608341.1"/>
    </source>
</evidence>
<dbReference type="SUPFAM" id="SSF55729">
    <property type="entry name" value="Acyl-CoA N-acyltransferases (Nat)"/>
    <property type="match status" value="1"/>
</dbReference>
<accession>A0A934KGL2</accession>
<dbReference type="Proteomes" id="UP000614410">
    <property type="component" value="Unassembled WGS sequence"/>
</dbReference>
<evidence type="ECO:0000259" key="1">
    <source>
        <dbReference type="PROSITE" id="PS51186"/>
    </source>
</evidence>
<evidence type="ECO:0000313" key="3">
    <source>
        <dbReference type="Proteomes" id="UP000614410"/>
    </source>
</evidence>
<dbReference type="GO" id="GO:0008999">
    <property type="term" value="F:protein-N-terminal-alanine acetyltransferase activity"/>
    <property type="evidence" value="ECO:0007669"/>
    <property type="project" value="TreeGrafter"/>
</dbReference>
<dbReference type="GO" id="GO:0005737">
    <property type="term" value="C:cytoplasm"/>
    <property type="evidence" value="ECO:0007669"/>
    <property type="project" value="TreeGrafter"/>
</dbReference>
<dbReference type="InterPro" id="IPR016181">
    <property type="entry name" value="Acyl_CoA_acyltransferase"/>
</dbReference>
<name>A0A934KGL2_9BACT</name>
<dbReference type="AlphaFoldDB" id="A0A934KGL2"/>
<feature type="domain" description="N-acetyltransferase" evidence="1">
    <location>
        <begin position="15"/>
        <end position="181"/>
    </location>
</feature>
<gene>
    <name evidence="2" type="ORF">JF887_02760</name>
</gene>
<dbReference type="Gene3D" id="3.40.630.30">
    <property type="match status" value="1"/>
</dbReference>
<reference evidence="2 3" key="1">
    <citation type="submission" date="2020-10" db="EMBL/GenBank/DDBJ databases">
        <title>Ca. Dormibacterota MAGs.</title>
        <authorList>
            <person name="Montgomery K."/>
        </authorList>
    </citation>
    <scope>NUCLEOTIDE SEQUENCE [LARGE SCALE GENOMIC DNA]</scope>
    <source>
        <strain evidence="2">Mitchell_Peninsula_5</strain>
    </source>
</reference>
<organism evidence="2 3">
    <name type="scientific">Candidatus Amunia macphersoniae</name>
    <dbReference type="NCBI Taxonomy" id="3127014"/>
    <lineage>
        <taxon>Bacteria</taxon>
        <taxon>Bacillati</taxon>
        <taxon>Candidatus Dormiibacterota</taxon>
        <taxon>Candidatus Dormibacteria</taxon>
        <taxon>Candidatus Aeolococcales</taxon>
        <taxon>Candidatus Aeolococcaceae</taxon>
        <taxon>Candidatus Amunia</taxon>
    </lineage>
</organism>
<protein>
    <submittedName>
        <fullName evidence="2">GNAT family N-acetyltransferase</fullName>
    </submittedName>
</protein>
<dbReference type="PROSITE" id="PS51186">
    <property type="entry name" value="GNAT"/>
    <property type="match status" value="1"/>
</dbReference>